<accession>A0A6J4TQC7</accession>
<sequence>MVKGALGKVAWVGRTASMAFGLALVMALLFGATSVGLAASGQPFLLGKAKNAATRVTGLVGNVSGGPALKVSNPSGGPAVGLQANAGRAPLTVNPESGTAANLSADELDGMDSSELQRANAAAGGDLTGSYPNPEIDQDAVTADKMADNSVDKDAMRDGAVGSAEVSDAQLTAGDVASFHGRKDLTTGANGGGLFMLPQNCTDTLLDLGSGVDVSSDVLIVTPAEMDPRMQVSTSHSSSPNSFDVSFCNSTDEALRVPLNFDYVVINRP</sequence>
<protein>
    <submittedName>
        <fullName evidence="1">Uncharacterized protein</fullName>
    </submittedName>
</protein>
<name>A0A6J4TQC7_9ACTN</name>
<dbReference type="EMBL" id="CADCVM010000456">
    <property type="protein sequence ID" value="CAA9528397.1"/>
    <property type="molecule type" value="Genomic_DNA"/>
</dbReference>
<organism evidence="1">
    <name type="scientific">uncultured Rubrobacteraceae bacterium</name>
    <dbReference type="NCBI Taxonomy" id="349277"/>
    <lineage>
        <taxon>Bacteria</taxon>
        <taxon>Bacillati</taxon>
        <taxon>Actinomycetota</taxon>
        <taxon>Rubrobacteria</taxon>
        <taxon>Rubrobacterales</taxon>
        <taxon>Rubrobacteraceae</taxon>
        <taxon>environmental samples</taxon>
    </lineage>
</organism>
<proteinExistence type="predicted"/>
<evidence type="ECO:0000313" key="1">
    <source>
        <dbReference type="EMBL" id="CAA9528397.1"/>
    </source>
</evidence>
<gene>
    <name evidence="1" type="ORF">AVDCRST_MAG05-4185</name>
</gene>
<dbReference type="AlphaFoldDB" id="A0A6J4TQC7"/>
<reference evidence="1" key="1">
    <citation type="submission" date="2020-02" db="EMBL/GenBank/DDBJ databases">
        <authorList>
            <person name="Meier V. D."/>
        </authorList>
    </citation>
    <scope>NUCLEOTIDE SEQUENCE</scope>
    <source>
        <strain evidence="1">AVDCRST_MAG05</strain>
    </source>
</reference>